<name>A0A8S3JNW7_9BILA</name>
<dbReference type="EMBL" id="CAJOBJ010364639">
    <property type="protein sequence ID" value="CAF5220279.1"/>
    <property type="molecule type" value="Genomic_DNA"/>
</dbReference>
<dbReference type="AlphaFoldDB" id="A0A8S3JNW7"/>
<organism evidence="1 2">
    <name type="scientific">Rotaria magnacalcarata</name>
    <dbReference type="NCBI Taxonomy" id="392030"/>
    <lineage>
        <taxon>Eukaryota</taxon>
        <taxon>Metazoa</taxon>
        <taxon>Spiralia</taxon>
        <taxon>Gnathifera</taxon>
        <taxon>Rotifera</taxon>
        <taxon>Eurotatoria</taxon>
        <taxon>Bdelloidea</taxon>
        <taxon>Philodinida</taxon>
        <taxon>Philodinidae</taxon>
        <taxon>Rotaria</taxon>
    </lineage>
</organism>
<proteinExistence type="predicted"/>
<protein>
    <submittedName>
        <fullName evidence="1">Uncharacterized protein</fullName>
    </submittedName>
</protein>
<gene>
    <name evidence="1" type="ORF">GIL414_LOCUS83930</name>
</gene>
<evidence type="ECO:0000313" key="1">
    <source>
        <dbReference type="EMBL" id="CAF5220279.1"/>
    </source>
</evidence>
<accession>A0A8S3JNW7</accession>
<comment type="caution">
    <text evidence="1">The sequence shown here is derived from an EMBL/GenBank/DDBJ whole genome shotgun (WGS) entry which is preliminary data.</text>
</comment>
<dbReference type="Proteomes" id="UP000681720">
    <property type="component" value="Unassembled WGS sequence"/>
</dbReference>
<reference evidence="1" key="1">
    <citation type="submission" date="2021-02" db="EMBL/GenBank/DDBJ databases">
        <authorList>
            <person name="Nowell W R."/>
        </authorList>
    </citation>
    <scope>NUCLEOTIDE SEQUENCE</scope>
</reference>
<evidence type="ECO:0000313" key="2">
    <source>
        <dbReference type="Proteomes" id="UP000681720"/>
    </source>
</evidence>
<sequence length="92" mass="10599">MPPLTSLLNCFVRIERCRIDKDIYIPGKNPEWNHELQEQAAEKEQHKTTLSVQTKETLSLYDADPYLKDNNSMNNMMILGSALSQPLNFDTT</sequence>